<keyword evidence="9" id="KW-0234">DNA repair</keyword>
<dbReference type="Pfam" id="PF01149">
    <property type="entry name" value="Fapy_DNA_glyco"/>
    <property type="match status" value="1"/>
</dbReference>
<keyword evidence="16" id="KW-0540">Nuclease</keyword>
<dbReference type="CDD" id="cd08971">
    <property type="entry name" value="AcNei2_N"/>
    <property type="match status" value="1"/>
</dbReference>
<accession>A0ABQ2KP33</accession>
<feature type="domain" description="FPG-type" evidence="14">
    <location>
        <begin position="226"/>
        <end position="265"/>
    </location>
</feature>
<keyword evidence="3" id="KW-0479">Metal-binding</keyword>
<dbReference type="Gene3D" id="3.20.190.10">
    <property type="entry name" value="MutM-like, N-terminal"/>
    <property type="match status" value="1"/>
</dbReference>
<comment type="similarity">
    <text evidence="1">Belongs to the FPG family.</text>
</comment>
<dbReference type="SMART" id="SM01232">
    <property type="entry name" value="H2TH"/>
    <property type="match status" value="1"/>
</dbReference>
<evidence type="ECO:0000313" key="17">
    <source>
        <dbReference type="Proteomes" id="UP000626982"/>
    </source>
</evidence>
<dbReference type="InterPro" id="IPR012319">
    <property type="entry name" value="FPG_cat"/>
</dbReference>
<evidence type="ECO:0000256" key="3">
    <source>
        <dbReference type="ARBA" id="ARBA00022723"/>
    </source>
</evidence>
<evidence type="ECO:0000259" key="15">
    <source>
        <dbReference type="PROSITE" id="PS51068"/>
    </source>
</evidence>
<evidence type="ECO:0000256" key="4">
    <source>
        <dbReference type="ARBA" id="ARBA00022763"/>
    </source>
</evidence>
<dbReference type="SUPFAM" id="SSF81624">
    <property type="entry name" value="N-terminal domain of MutM-like DNA repair proteins"/>
    <property type="match status" value="1"/>
</dbReference>
<keyword evidence="17" id="KW-1185">Reference proteome</keyword>
<dbReference type="PANTHER" id="PTHR42697:SF1">
    <property type="entry name" value="ENDONUCLEASE 8"/>
    <property type="match status" value="1"/>
</dbReference>
<evidence type="ECO:0000256" key="9">
    <source>
        <dbReference type="ARBA" id="ARBA00023204"/>
    </source>
</evidence>
<dbReference type="InterPro" id="IPR044090">
    <property type="entry name" value="Nei2_N"/>
</dbReference>
<dbReference type="Gene3D" id="1.10.8.50">
    <property type="match status" value="1"/>
</dbReference>
<keyword evidence="4" id="KW-0227">DNA damage</keyword>
<dbReference type="InterPro" id="IPR000214">
    <property type="entry name" value="Znf_DNA_glyclase/AP_lyase"/>
</dbReference>
<sequence length="267" mass="28996">MPEGDTIHRAAVNLGAALVGRTIVRSDFRVPRLATSDLAGEPIDEVLSVGKHLLMRCGRWTIHSHAGMDGLWHILRPGERAPVAAHTIRVVLEAEGGDGPRVQVVGSSLPVLELLPRERDGEAVAHLGPDLLAPTWGDADAAEAARRLRATGAPVGVALLDQTAMAGVGNVYRGELCFLRGVHPATPIERVEVEPLVALARRLLVANRDRTERTFTGDARRGRRTWVYGRGGQPCLRCGTRIRDAQLGLEDGMLRQVQWCPRCQPEP</sequence>
<keyword evidence="7" id="KW-0862">Zinc</keyword>
<evidence type="ECO:0000259" key="14">
    <source>
        <dbReference type="PROSITE" id="PS51066"/>
    </source>
</evidence>
<protein>
    <recommendedName>
        <fullName evidence="2">DNA-(apurinic or apyrimidinic site) lyase</fullName>
        <ecNumber evidence="2">4.2.99.18</ecNumber>
    </recommendedName>
</protein>
<dbReference type="GO" id="GO:0004519">
    <property type="term" value="F:endonuclease activity"/>
    <property type="evidence" value="ECO:0007669"/>
    <property type="project" value="UniProtKB-KW"/>
</dbReference>
<dbReference type="EMBL" id="BMLM01000002">
    <property type="protein sequence ID" value="GGN89109.1"/>
    <property type="molecule type" value="Genomic_DNA"/>
</dbReference>
<reference evidence="17" key="1">
    <citation type="journal article" date="2019" name="Int. J. Syst. Evol. Microbiol.">
        <title>The Global Catalogue of Microorganisms (GCM) 10K type strain sequencing project: providing services to taxonomists for standard genome sequencing and annotation.</title>
        <authorList>
            <consortium name="The Broad Institute Genomics Platform"/>
            <consortium name="The Broad Institute Genome Sequencing Center for Infectious Disease"/>
            <person name="Wu L."/>
            <person name="Ma J."/>
        </authorList>
    </citation>
    <scope>NUCLEOTIDE SEQUENCE [LARGE SCALE GENOMIC DNA]</scope>
    <source>
        <strain evidence="17">CGMCC 1.6960</strain>
    </source>
</reference>
<organism evidence="16 17">
    <name type="scientific">Agrococcus terreus</name>
    <dbReference type="NCBI Taxonomy" id="574649"/>
    <lineage>
        <taxon>Bacteria</taxon>
        <taxon>Bacillati</taxon>
        <taxon>Actinomycetota</taxon>
        <taxon>Actinomycetes</taxon>
        <taxon>Micrococcales</taxon>
        <taxon>Microbacteriaceae</taxon>
        <taxon>Agrococcus</taxon>
    </lineage>
</organism>
<keyword evidence="16" id="KW-0255">Endonuclease</keyword>
<dbReference type="Proteomes" id="UP000626982">
    <property type="component" value="Unassembled WGS sequence"/>
</dbReference>
<dbReference type="EC" id="4.2.99.18" evidence="2"/>
<keyword evidence="10" id="KW-0456">Lyase</keyword>
<dbReference type="PROSITE" id="PS51066">
    <property type="entry name" value="ZF_FPG_2"/>
    <property type="match status" value="1"/>
</dbReference>
<evidence type="ECO:0000256" key="8">
    <source>
        <dbReference type="ARBA" id="ARBA00023125"/>
    </source>
</evidence>
<comment type="caution">
    <text evidence="16">The sequence shown here is derived from an EMBL/GenBank/DDBJ whole genome shotgun (WGS) entry which is preliminary data.</text>
</comment>
<evidence type="ECO:0000313" key="16">
    <source>
        <dbReference type="EMBL" id="GGN89109.1"/>
    </source>
</evidence>
<keyword evidence="8" id="KW-0238">DNA-binding</keyword>
<gene>
    <name evidence="16" type="primary">nei2</name>
    <name evidence="16" type="ORF">GCM10010968_25420</name>
</gene>
<dbReference type="RefSeq" id="WP_188718669.1">
    <property type="nucleotide sequence ID" value="NZ_BAABBD010000003.1"/>
</dbReference>
<dbReference type="PROSITE" id="PS51068">
    <property type="entry name" value="FPG_CAT"/>
    <property type="match status" value="1"/>
</dbReference>
<evidence type="ECO:0000256" key="13">
    <source>
        <dbReference type="PROSITE-ProRule" id="PRU00391"/>
    </source>
</evidence>
<dbReference type="SUPFAM" id="SSF46946">
    <property type="entry name" value="S13-like H2TH domain"/>
    <property type="match status" value="1"/>
</dbReference>
<dbReference type="InterPro" id="IPR035937">
    <property type="entry name" value="FPG_N"/>
</dbReference>
<feature type="domain" description="Formamidopyrimidine-DNA glycosylase catalytic" evidence="15">
    <location>
        <begin position="2"/>
        <end position="97"/>
    </location>
</feature>
<name>A0ABQ2KP33_9MICO</name>
<keyword evidence="12" id="KW-0326">Glycosidase</keyword>
<evidence type="ECO:0000256" key="5">
    <source>
        <dbReference type="ARBA" id="ARBA00022771"/>
    </source>
</evidence>
<evidence type="ECO:0000256" key="6">
    <source>
        <dbReference type="ARBA" id="ARBA00022801"/>
    </source>
</evidence>
<dbReference type="InterPro" id="IPR015886">
    <property type="entry name" value="H2TH_FPG"/>
</dbReference>
<evidence type="ECO:0000256" key="7">
    <source>
        <dbReference type="ARBA" id="ARBA00022833"/>
    </source>
</evidence>
<evidence type="ECO:0000256" key="2">
    <source>
        <dbReference type="ARBA" id="ARBA00012720"/>
    </source>
</evidence>
<evidence type="ECO:0000256" key="10">
    <source>
        <dbReference type="ARBA" id="ARBA00023239"/>
    </source>
</evidence>
<dbReference type="InterPro" id="IPR010979">
    <property type="entry name" value="Ribosomal_uS13-like_H2TH"/>
</dbReference>
<keyword evidence="11" id="KW-0511">Multifunctional enzyme</keyword>
<proteinExistence type="inferred from homology"/>
<evidence type="ECO:0000256" key="11">
    <source>
        <dbReference type="ARBA" id="ARBA00023268"/>
    </source>
</evidence>
<dbReference type="PANTHER" id="PTHR42697">
    <property type="entry name" value="ENDONUCLEASE 8"/>
    <property type="match status" value="1"/>
</dbReference>
<keyword evidence="6" id="KW-0378">Hydrolase</keyword>
<evidence type="ECO:0000256" key="1">
    <source>
        <dbReference type="ARBA" id="ARBA00009409"/>
    </source>
</evidence>
<dbReference type="SUPFAM" id="SSF57716">
    <property type="entry name" value="Glucocorticoid receptor-like (DNA-binding domain)"/>
    <property type="match status" value="1"/>
</dbReference>
<dbReference type="Pfam" id="PF06831">
    <property type="entry name" value="H2TH"/>
    <property type="match status" value="1"/>
</dbReference>
<evidence type="ECO:0000256" key="12">
    <source>
        <dbReference type="ARBA" id="ARBA00023295"/>
    </source>
</evidence>
<dbReference type="SMART" id="SM00898">
    <property type="entry name" value="Fapy_DNA_glyco"/>
    <property type="match status" value="1"/>
</dbReference>
<keyword evidence="5 13" id="KW-0863">Zinc-finger</keyword>